<dbReference type="OMA" id="ALQFELM"/>
<evidence type="ECO:0000313" key="12">
    <source>
        <dbReference type="Proteomes" id="UP000264800"/>
    </source>
</evidence>
<organism evidence="11 12">
    <name type="scientific">Kryptolebias marmoratus</name>
    <name type="common">Mangrove killifish</name>
    <name type="synonym">Rivulus marmoratus</name>
    <dbReference type="NCBI Taxonomy" id="37003"/>
    <lineage>
        <taxon>Eukaryota</taxon>
        <taxon>Metazoa</taxon>
        <taxon>Chordata</taxon>
        <taxon>Craniata</taxon>
        <taxon>Vertebrata</taxon>
        <taxon>Euteleostomi</taxon>
        <taxon>Actinopterygii</taxon>
        <taxon>Neopterygii</taxon>
        <taxon>Teleostei</taxon>
        <taxon>Neoteleostei</taxon>
        <taxon>Acanthomorphata</taxon>
        <taxon>Ovalentaria</taxon>
        <taxon>Atherinomorphae</taxon>
        <taxon>Cyprinodontiformes</taxon>
        <taxon>Rivulidae</taxon>
        <taxon>Kryptolebias</taxon>
    </lineage>
</organism>
<reference evidence="11" key="1">
    <citation type="submission" date="2025-08" db="UniProtKB">
        <authorList>
            <consortium name="Ensembl"/>
        </authorList>
    </citation>
    <scope>IDENTIFICATION</scope>
</reference>
<keyword evidence="4 7" id="KW-0805">Transcription regulation</keyword>
<reference evidence="11" key="2">
    <citation type="submission" date="2025-09" db="UniProtKB">
        <authorList>
            <consortium name="Ensembl"/>
        </authorList>
    </citation>
    <scope>IDENTIFICATION</scope>
</reference>
<comment type="similarity">
    <text evidence="2 7">Belongs to the enhancer of polycomb family.</text>
</comment>
<evidence type="ECO:0000256" key="8">
    <source>
        <dbReference type="SAM" id="MobiDB-lite"/>
    </source>
</evidence>
<keyword evidence="5 7" id="KW-0804">Transcription</keyword>
<evidence type="ECO:0000256" key="7">
    <source>
        <dbReference type="RuleBase" id="RU361124"/>
    </source>
</evidence>
<dbReference type="GO" id="GO:0006357">
    <property type="term" value="P:regulation of transcription by RNA polymerase II"/>
    <property type="evidence" value="ECO:0007669"/>
    <property type="project" value="InterPro"/>
</dbReference>
<dbReference type="Pfam" id="PF10513">
    <property type="entry name" value="EPL1"/>
    <property type="match status" value="1"/>
</dbReference>
<dbReference type="AlphaFoldDB" id="A0A3Q3BIP4"/>
<dbReference type="Ensembl" id="ENSKMAT00000029677.1">
    <property type="protein sequence ID" value="ENSKMAP00000029311.1"/>
    <property type="gene ID" value="ENSKMAG00000021711.1"/>
</dbReference>
<feature type="region of interest" description="Disordered" evidence="8">
    <location>
        <begin position="310"/>
        <end position="392"/>
    </location>
</feature>
<dbReference type="Pfam" id="PF06752">
    <property type="entry name" value="E_Pc_C"/>
    <property type="match status" value="1"/>
</dbReference>
<evidence type="ECO:0000256" key="4">
    <source>
        <dbReference type="ARBA" id="ARBA00023015"/>
    </source>
</evidence>
<dbReference type="GeneTree" id="ENSGT00940000155003"/>
<keyword evidence="3" id="KW-0156">Chromatin regulator</keyword>
<feature type="compositionally biased region" description="Low complexity" evidence="8">
    <location>
        <begin position="492"/>
        <end position="504"/>
    </location>
</feature>
<dbReference type="InterPro" id="IPR009607">
    <property type="entry name" value="Enhancer_polycomb_C"/>
</dbReference>
<evidence type="ECO:0000259" key="10">
    <source>
        <dbReference type="Pfam" id="PF10513"/>
    </source>
</evidence>
<feature type="region of interest" description="Disordered" evidence="8">
    <location>
        <begin position="754"/>
        <end position="775"/>
    </location>
</feature>
<protein>
    <recommendedName>
        <fullName evidence="7">Enhancer of polycomb homolog</fullName>
    </recommendedName>
</protein>
<dbReference type="STRING" id="37003.ENSKMAP00000029311"/>
<evidence type="ECO:0000256" key="1">
    <source>
        <dbReference type="ARBA" id="ARBA00004123"/>
    </source>
</evidence>
<evidence type="ECO:0000256" key="2">
    <source>
        <dbReference type="ARBA" id="ARBA00008035"/>
    </source>
</evidence>
<dbReference type="GO" id="GO:0035267">
    <property type="term" value="C:NuA4 histone acetyltransferase complex"/>
    <property type="evidence" value="ECO:0007669"/>
    <property type="project" value="InterPro"/>
</dbReference>
<dbReference type="PANTHER" id="PTHR14898">
    <property type="entry name" value="ENHANCER OF POLYCOMB"/>
    <property type="match status" value="1"/>
</dbReference>
<name>A0A3Q3BIP4_KRYMA</name>
<feature type="domain" description="Enhancer of polycomb-like N-terminal" evidence="10">
    <location>
        <begin position="7"/>
        <end position="148"/>
    </location>
</feature>
<evidence type="ECO:0000259" key="9">
    <source>
        <dbReference type="Pfam" id="PF06752"/>
    </source>
</evidence>
<comment type="subcellular location">
    <subcellularLocation>
        <location evidence="1 7">Nucleus</location>
    </subcellularLocation>
</comment>
<evidence type="ECO:0000256" key="5">
    <source>
        <dbReference type="ARBA" id="ARBA00023163"/>
    </source>
</evidence>
<evidence type="ECO:0000256" key="3">
    <source>
        <dbReference type="ARBA" id="ARBA00022853"/>
    </source>
</evidence>
<evidence type="ECO:0000313" key="11">
    <source>
        <dbReference type="Ensembl" id="ENSKMAP00000029311.1"/>
    </source>
</evidence>
<dbReference type="Proteomes" id="UP000264800">
    <property type="component" value="Unplaced"/>
</dbReference>
<dbReference type="GO" id="GO:0005634">
    <property type="term" value="C:nucleus"/>
    <property type="evidence" value="ECO:0007669"/>
    <property type="project" value="UniProtKB-SubCell"/>
</dbReference>
<feature type="region of interest" description="Disordered" evidence="8">
    <location>
        <begin position="469"/>
        <end position="504"/>
    </location>
</feature>
<feature type="domain" description="Enhancer of polycomb C-terminal" evidence="9">
    <location>
        <begin position="573"/>
        <end position="775"/>
    </location>
</feature>
<dbReference type="InterPro" id="IPR024943">
    <property type="entry name" value="Enhancer_polycomb"/>
</dbReference>
<evidence type="ECO:0000256" key="6">
    <source>
        <dbReference type="ARBA" id="ARBA00023242"/>
    </source>
</evidence>
<keyword evidence="12" id="KW-1185">Reference proteome</keyword>
<sequence length="775" mass="86949">MSKLSFRARALDACKPLPVFRCEDLPDLHEYASINRAVPQMPTGMEKEEESEHHLQRAISAQQVYGEKRDNMVIPVPEAECNITHYESLYPGEFKMPKQLIHIQPFSLDAELPDYDLDSEDETFVNKLKKKMEITLLQFEEMIDRLEKGSGQQPVSLQEAKLLLKEDDELIKEVFDYWSRKRKTCKSGSLIPNVKQEKRDGSSTSDPYVAFRRRTEKMQTRKNRKNDEASYEKMLKLRRDLSRAVTILEMIKKREKVKRELLHLTLEVVEKRNVMPDFGSEVMAEALAQRALVKPVYTIPIIPLSNSNQYRHQDHMDMKDYKKPEKAEAVRTKRKYEKKPKISPLSAPQHSGPSVFNPKDLNQYDFPSSDEEPFSQIHSGSSEAEEENDPDGCYAFRRKAGCQYYAPRPDKSGNWPWVSPSEGGLGDPRFHYCPTSINTPRRCIGLARRRLGRGGRVLLDRAHTDVDLTQSLDSDPEPEALASPLLNSPLRNTSTSENNTSDSTMDLSQILLNIKSCRWRHFRPRTLSHHPLGEGDLSRRGFRDFSRTMLGLTRILNFLVLTGASHLSCVCAVFTAEQYQQHQEQLALMQKQQLEQSQQQQTNNTTTTTTTTNTQILVPKTLDQASAQFAASALVTTDQLLGFKSKEELVLASGVNGVLTSAGVFKNLHLTSTAATLHQANQSAHTTTVTAQAFLQPSSNSNISTPAAVVPATPGAHVLIGNNICLSVQSAASLAGRHIPRTLGNMPASALKLSTSTNLQMPKVSGASSMDMSSR</sequence>
<dbReference type="GO" id="GO:0006325">
    <property type="term" value="P:chromatin organization"/>
    <property type="evidence" value="ECO:0007669"/>
    <property type="project" value="UniProtKB-KW"/>
</dbReference>
<keyword evidence="6 7" id="KW-0539">Nucleus</keyword>
<dbReference type="InterPro" id="IPR019542">
    <property type="entry name" value="Enhancer_polycomb-like_N"/>
</dbReference>
<feature type="compositionally biased region" description="Basic and acidic residues" evidence="8">
    <location>
        <begin position="311"/>
        <end position="331"/>
    </location>
</feature>
<accession>A0A3Q3BIP4</accession>
<proteinExistence type="inferred from homology"/>